<dbReference type="InterPro" id="IPR003715">
    <property type="entry name" value="Poly_export_N"/>
</dbReference>
<feature type="chain" id="PRO_5022002556" evidence="2">
    <location>
        <begin position="31"/>
        <end position="199"/>
    </location>
</feature>
<reference evidence="5 6" key="1">
    <citation type="submission" date="2019-07" db="EMBL/GenBank/DDBJ databases">
        <authorList>
            <person name="Park M."/>
        </authorList>
    </citation>
    <scope>NUCLEOTIDE SEQUENCE [LARGE SCALE GENOMIC DNA]</scope>
    <source>
        <strain evidence="5 6">KCTC32445</strain>
    </source>
</reference>
<accession>A0A553WAW2</accession>
<feature type="signal peptide" evidence="2">
    <location>
        <begin position="1"/>
        <end position="30"/>
    </location>
</feature>
<evidence type="ECO:0000256" key="2">
    <source>
        <dbReference type="SAM" id="SignalP"/>
    </source>
</evidence>
<dbReference type="Pfam" id="PF02563">
    <property type="entry name" value="Poly_export"/>
    <property type="match status" value="1"/>
</dbReference>
<dbReference type="Gene3D" id="3.30.1950.10">
    <property type="entry name" value="wza like domain"/>
    <property type="match status" value="1"/>
</dbReference>
<dbReference type="PANTHER" id="PTHR33619:SF3">
    <property type="entry name" value="POLYSACCHARIDE EXPORT PROTEIN GFCE-RELATED"/>
    <property type="match status" value="1"/>
</dbReference>
<dbReference type="AlphaFoldDB" id="A0A553WAW2"/>
<dbReference type="PANTHER" id="PTHR33619">
    <property type="entry name" value="POLYSACCHARIDE EXPORT PROTEIN GFCE-RELATED"/>
    <property type="match status" value="1"/>
</dbReference>
<evidence type="ECO:0000259" key="4">
    <source>
        <dbReference type="Pfam" id="PF10531"/>
    </source>
</evidence>
<evidence type="ECO:0000259" key="3">
    <source>
        <dbReference type="Pfam" id="PF02563"/>
    </source>
</evidence>
<dbReference type="OrthoDB" id="197007at2"/>
<keyword evidence="1 2" id="KW-0732">Signal</keyword>
<evidence type="ECO:0000256" key="1">
    <source>
        <dbReference type="ARBA" id="ARBA00022729"/>
    </source>
</evidence>
<dbReference type="PROSITE" id="PS51257">
    <property type="entry name" value="PROKAR_LIPOPROTEIN"/>
    <property type="match status" value="1"/>
</dbReference>
<evidence type="ECO:0000313" key="6">
    <source>
        <dbReference type="Proteomes" id="UP000320160"/>
    </source>
</evidence>
<dbReference type="Proteomes" id="UP000320160">
    <property type="component" value="Unassembled WGS sequence"/>
</dbReference>
<dbReference type="GO" id="GO:0015159">
    <property type="term" value="F:polysaccharide transmembrane transporter activity"/>
    <property type="evidence" value="ECO:0007669"/>
    <property type="project" value="InterPro"/>
</dbReference>
<dbReference type="EMBL" id="VKKU01000002">
    <property type="protein sequence ID" value="TSB01821.1"/>
    <property type="molecule type" value="Genomic_DNA"/>
</dbReference>
<comment type="caution">
    <text evidence="5">The sequence shown here is derived from an EMBL/GenBank/DDBJ whole genome shotgun (WGS) entry which is preliminary data.</text>
</comment>
<keyword evidence="6" id="KW-1185">Reference proteome</keyword>
<organism evidence="5 6">
    <name type="scientific">Sphingorhabdus contaminans</name>
    <dbReference type="NCBI Taxonomy" id="1343899"/>
    <lineage>
        <taxon>Bacteria</taxon>
        <taxon>Pseudomonadati</taxon>
        <taxon>Pseudomonadota</taxon>
        <taxon>Alphaproteobacteria</taxon>
        <taxon>Sphingomonadales</taxon>
        <taxon>Sphingomonadaceae</taxon>
        <taxon>Sphingorhabdus</taxon>
    </lineage>
</organism>
<sequence>MYKMGEAKMLKMLKSLLVVAVLAGSSLVSGCASSTSGLAAIPAGDLSVLRLEPGDRIKVQIPDLQGADAEYAVDQTGVIALPLVEEVKISGLTLREAEKAIEKALLDKRILVRPNVTLQAASLRPIYILGEVGKPGQYEFREGLTVFSIISLAGGYTYRADTSSMVITRTINGRKVTGRASENTIVMPGDQIRIVEKWF</sequence>
<gene>
    <name evidence="5" type="ORF">FOM92_11690</name>
</gene>
<proteinExistence type="predicted"/>
<protein>
    <submittedName>
        <fullName evidence="5">Polysaccharide export protein</fullName>
    </submittedName>
</protein>
<dbReference type="InterPro" id="IPR049712">
    <property type="entry name" value="Poly_export"/>
</dbReference>
<dbReference type="Gene3D" id="3.10.560.10">
    <property type="entry name" value="Outer membrane lipoprotein wza domain like"/>
    <property type="match status" value="1"/>
</dbReference>
<feature type="domain" description="Polysaccharide export protein N-terminal" evidence="3">
    <location>
        <begin position="49"/>
        <end position="119"/>
    </location>
</feature>
<name>A0A553WAW2_9SPHN</name>
<dbReference type="Pfam" id="PF10531">
    <property type="entry name" value="SLBB"/>
    <property type="match status" value="1"/>
</dbReference>
<evidence type="ECO:0000313" key="5">
    <source>
        <dbReference type="EMBL" id="TSB01821.1"/>
    </source>
</evidence>
<dbReference type="InterPro" id="IPR019554">
    <property type="entry name" value="Soluble_ligand-bd"/>
</dbReference>
<feature type="domain" description="Soluble ligand binding" evidence="4">
    <location>
        <begin position="126"/>
        <end position="178"/>
    </location>
</feature>